<proteinExistence type="predicted"/>
<name>A0A1J5P745_9ZZZZ</name>
<dbReference type="PROSITE" id="PS51257">
    <property type="entry name" value="PROKAR_LIPOPROTEIN"/>
    <property type="match status" value="1"/>
</dbReference>
<organism evidence="2">
    <name type="scientific">mine drainage metagenome</name>
    <dbReference type="NCBI Taxonomy" id="410659"/>
    <lineage>
        <taxon>unclassified sequences</taxon>
        <taxon>metagenomes</taxon>
        <taxon>ecological metagenomes</taxon>
    </lineage>
</organism>
<gene>
    <name evidence="2" type="ORF">GALL_518440</name>
</gene>
<accession>A0A1J5P745</accession>
<reference evidence="2" key="1">
    <citation type="submission" date="2016-10" db="EMBL/GenBank/DDBJ databases">
        <title>Sequence of Gallionella enrichment culture.</title>
        <authorList>
            <person name="Poehlein A."/>
            <person name="Muehling M."/>
            <person name="Daniel R."/>
        </authorList>
    </citation>
    <scope>NUCLEOTIDE SEQUENCE</scope>
</reference>
<comment type="caution">
    <text evidence="2">The sequence shown here is derived from an EMBL/GenBank/DDBJ whole genome shotgun (WGS) entry which is preliminary data.</text>
</comment>
<evidence type="ECO:0000256" key="1">
    <source>
        <dbReference type="SAM" id="MobiDB-lite"/>
    </source>
</evidence>
<feature type="region of interest" description="Disordered" evidence="1">
    <location>
        <begin position="23"/>
        <end position="52"/>
    </location>
</feature>
<evidence type="ECO:0000313" key="2">
    <source>
        <dbReference type="EMBL" id="OIQ66584.1"/>
    </source>
</evidence>
<sequence length="180" mass="19031">MKPKFSVLLGVAGLACTLALPAHADSSKPGKPAKAVASKSQPHQADDQAAAMATSDTAAVTIARAATPALLTDATQGTRTSGTDNGFPDVNPVFPLKAGHMVCGTSRMPIDVKVEGSNDDSVLLTWNKKHYLLKRKPTSTGAYHFDDAKAGFVLIQIPTKSMLFDKKNMTRLADDCIPRP</sequence>
<dbReference type="AlphaFoldDB" id="A0A1J5P745"/>
<dbReference type="EMBL" id="MLJW01006498">
    <property type="protein sequence ID" value="OIQ66584.1"/>
    <property type="molecule type" value="Genomic_DNA"/>
</dbReference>
<protein>
    <submittedName>
        <fullName evidence="2">Uncharacterized protein</fullName>
    </submittedName>
</protein>